<keyword evidence="2" id="KW-1133">Transmembrane helix</keyword>
<feature type="transmembrane region" description="Helical" evidence="2">
    <location>
        <begin position="121"/>
        <end position="144"/>
    </location>
</feature>
<dbReference type="OrthoDB" id="9808602at2"/>
<feature type="transmembrane region" description="Helical" evidence="2">
    <location>
        <begin position="31"/>
        <end position="50"/>
    </location>
</feature>
<dbReference type="Proteomes" id="UP000245683">
    <property type="component" value="Unassembled WGS sequence"/>
</dbReference>
<evidence type="ECO:0000313" key="4">
    <source>
        <dbReference type="EMBL" id="PWU46667.1"/>
    </source>
</evidence>
<comment type="caution">
    <text evidence="4">The sequence shown here is derived from an EMBL/GenBank/DDBJ whole genome shotgun (WGS) entry which is preliminary data.</text>
</comment>
<gene>
    <name evidence="4" type="ORF">DLJ46_17155</name>
</gene>
<sequence length="322" mass="35567">MGVLVFMASLLLSVLIVAASRRSVPGRDPARTYRGCVLASGGLTTSVWWLPSLDHGIPPRYALLAVAGAFLGGVLTTTTVVGLVEDNAPPPVGVRERILRHHASRCLVYPREPRMKRALDVTVALIGLVVTLPLWLVIACLIWLEEPGPILFTKNAVGKGGITFRQFKFRSMTYEAERLTGPVASPAGDPRMLRCGRWLRRWHLDELPELLNVLGGTMSLVGPRPLRAVLVDRYLEKLPEFADRHTVRPGIACIAQIQQYHISPADRLRKDRVYLRRMSVGFDVWLLWHAVVTTVRGPRPEGEAALTEPVTPTEGADNVISC</sequence>
<keyword evidence="2" id="KW-0472">Membrane</keyword>
<evidence type="ECO:0000256" key="1">
    <source>
        <dbReference type="ARBA" id="ARBA00006464"/>
    </source>
</evidence>
<evidence type="ECO:0000259" key="3">
    <source>
        <dbReference type="Pfam" id="PF02397"/>
    </source>
</evidence>
<name>A0A317K0R1_9ACTN</name>
<dbReference type="PANTHER" id="PTHR30576">
    <property type="entry name" value="COLANIC BIOSYNTHESIS UDP-GLUCOSE LIPID CARRIER TRANSFERASE"/>
    <property type="match status" value="1"/>
</dbReference>
<organism evidence="4 5">
    <name type="scientific">Micromonospora globispora</name>
    <dbReference type="NCBI Taxonomy" id="1450148"/>
    <lineage>
        <taxon>Bacteria</taxon>
        <taxon>Bacillati</taxon>
        <taxon>Actinomycetota</taxon>
        <taxon>Actinomycetes</taxon>
        <taxon>Micromonosporales</taxon>
        <taxon>Micromonosporaceae</taxon>
        <taxon>Micromonospora</taxon>
    </lineage>
</organism>
<dbReference type="Pfam" id="PF02397">
    <property type="entry name" value="Bac_transf"/>
    <property type="match status" value="1"/>
</dbReference>
<proteinExistence type="inferred from homology"/>
<keyword evidence="2" id="KW-0812">Transmembrane</keyword>
<dbReference type="AlphaFoldDB" id="A0A317K0R1"/>
<keyword evidence="5" id="KW-1185">Reference proteome</keyword>
<dbReference type="EMBL" id="QGSV01000214">
    <property type="protein sequence ID" value="PWU46667.1"/>
    <property type="molecule type" value="Genomic_DNA"/>
</dbReference>
<dbReference type="InterPro" id="IPR003362">
    <property type="entry name" value="Bact_transf"/>
</dbReference>
<reference evidence="5" key="1">
    <citation type="submission" date="2018-05" db="EMBL/GenBank/DDBJ databases">
        <title>Micromonospora globispora sp. nov. and Micromonospora rugosa sp. nov., isolated from marine sediment.</title>
        <authorList>
            <person name="Carro L."/>
            <person name="Aysel V."/>
            <person name="Cetin D."/>
            <person name="Igual J.M."/>
            <person name="Klenk H.-P."/>
            <person name="Trujillo M.E."/>
            <person name="Sahin N."/>
        </authorList>
    </citation>
    <scope>NUCLEOTIDE SEQUENCE [LARGE SCALE GENOMIC DNA]</scope>
    <source>
        <strain evidence="5">S2904</strain>
    </source>
</reference>
<feature type="transmembrane region" description="Helical" evidence="2">
    <location>
        <begin position="62"/>
        <end position="84"/>
    </location>
</feature>
<dbReference type="PANTHER" id="PTHR30576:SF0">
    <property type="entry name" value="UNDECAPRENYL-PHOSPHATE N-ACETYLGALACTOSAMINYL 1-PHOSPHATE TRANSFERASE-RELATED"/>
    <property type="match status" value="1"/>
</dbReference>
<comment type="similarity">
    <text evidence="1">Belongs to the bacterial sugar transferase family.</text>
</comment>
<dbReference type="GO" id="GO:0016780">
    <property type="term" value="F:phosphotransferase activity, for other substituted phosphate groups"/>
    <property type="evidence" value="ECO:0007669"/>
    <property type="project" value="TreeGrafter"/>
</dbReference>
<evidence type="ECO:0000313" key="5">
    <source>
        <dbReference type="Proteomes" id="UP000245683"/>
    </source>
</evidence>
<feature type="domain" description="Bacterial sugar transferase" evidence="3">
    <location>
        <begin position="116"/>
        <end position="295"/>
    </location>
</feature>
<protein>
    <recommendedName>
        <fullName evidence="3">Bacterial sugar transferase domain-containing protein</fullName>
    </recommendedName>
</protein>
<evidence type="ECO:0000256" key="2">
    <source>
        <dbReference type="SAM" id="Phobius"/>
    </source>
</evidence>
<accession>A0A317K0R1</accession>